<sequence length="52" mass="5699">MAAKARGQDAKALLRLCLCSHYLKMGGIGGSGNDALDEARLRYKILTLKRYS</sequence>
<proteinExistence type="predicted"/>
<gene>
    <name evidence="1" type="ORF">COLO4_27458</name>
</gene>
<comment type="caution">
    <text evidence="1">The sequence shown here is derived from an EMBL/GenBank/DDBJ whole genome shotgun (WGS) entry which is preliminary data.</text>
</comment>
<keyword evidence="2" id="KW-1185">Reference proteome</keyword>
<dbReference type="AlphaFoldDB" id="A0A1R3HR89"/>
<protein>
    <submittedName>
        <fullName evidence="1">Uncharacterized protein</fullName>
    </submittedName>
</protein>
<name>A0A1R3HR89_9ROSI</name>
<evidence type="ECO:0000313" key="2">
    <source>
        <dbReference type="Proteomes" id="UP000187203"/>
    </source>
</evidence>
<dbReference type="Proteomes" id="UP000187203">
    <property type="component" value="Unassembled WGS sequence"/>
</dbReference>
<reference evidence="2" key="1">
    <citation type="submission" date="2013-09" db="EMBL/GenBank/DDBJ databases">
        <title>Corchorus olitorius genome sequencing.</title>
        <authorList>
            <person name="Alam M."/>
            <person name="Haque M.S."/>
            <person name="Islam M.S."/>
            <person name="Emdad E.M."/>
            <person name="Islam M.M."/>
            <person name="Ahmed B."/>
            <person name="Halim A."/>
            <person name="Hossen Q.M.M."/>
            <person name="Hossain M.Z."/>
            <person name="Ahmed R."/>
            <person name="Khan M.M."/>
            <person name="Islam R."/>
            <person name="Rashid M.M."/>
            <person name="Khan S.A."/>
            <person name="Rahman M.S."/>
            <person name="Alam M."/>
            <person name="Yahiya A.S."/>
            <person name="Khan M.S."/>
            <person name="Azam M.S."/>
            <person name="Haque T."/>
            <person name="Lashkar M.Z.H."/>
            <person name="Akhand A.I."/>
            <person name="Morshed G."/>
            <person name="Roy S."/>
            <person name="Uddin K.S."/>
            <person name="Rabeya T."/>
            <person name="Hossain A.S."/>
            <person name="Chowdhury A."/>
            <person name="Snigdha A.R."/>
            <person name="Mortoza M.S."/>
            <person name="Matin S.A."/>
            <person name="Hoque S.M.E."/>
            <person name="Islam M.K."/>
            <person name="Roy D.K."/>
            <person name="Haider R."/>
            <person name="Moosa M.M."/>
            <person name="Elias S.M."/>
            <person name="Hasan A.M."/>
            <person name="Jahan S."/>
            <person name="Shafiuddin M."/>
            <person name="Mahmood N."/>
            <person name="Shommy N.S."/>
        </authorList>
    </citation>
    <scope>NUCLEOTIDE SEQUENCE [LARGE SCALE GENOMIC DNA]</scope>
    <source>
        <strain evidence="2">cv. O-4</strain>
    </source>
</reference>
<organism evidence="1 2">
    <name type="scientific">Corchorus olitorius</name>
    <dbReference type="NCBI Taxonomy" id="93759"/>
    <lineage>
        <taxon>Eukaryota</taxon>
        <taxon>Viridiplantae</taxon>
        <taxon>Streptophyta</taxon>
        <taxon>Embryophyta</taxon>
        <taxon>Tracheophyta</taxon>
        <taxon>Spermatophyta</taxon>
        <taxon>Magnoliopsida</taxon>
        <taxon>eudicotyledons</taxon>
        <taxon>Gunneridae</taxon>
        <taxon>Pentapetalae</taxon>
        <taxon>rosids</taxon>
        <taxon>malvids</taxon>
        <taxon>Malvales</taxon>
        <taxon>Malvaceae</taxon>
        <taxon>Grewioideae</taxon>
        <taxon>Apeibeae</taxon>
        <taxon>Corchorus</taxon>
    </lineage>
</organism>
<accession>A0A1R3HR89</accession>
<dbReference type="EMBL" id="AWUE01019575">
    <property type="protein sequence ID" value="OMO72802.1"/>
    <property type="molecule type" value="Genomic_DNA"/>
</dbReference>
<evidence type="ECO:0000313" key="1">
    <source>
        <dbReference type="EMBL" id="OMO72802.1"/>
    </source>
</evidence>